<name>A0A919SNT9_9ACTN</name>
<protein>
    <recommendedName>
        <fullName evidence="7">ADP-ribosylglycohydrolase</fullName>
    </recommendedName>
</protein>
<keyword evidence="2" id="KW-0378">Hydrolase</keyword>
<keyword evidence="3" id="KW-0479">Metal-binding</keyword>
<dbReference type="InterPro" id="IPR005502">
    <property type="entry name" value="Ribosyl_crysJ1"/>
</dbReference>
<comment type="caution">
    <text evidence="5">The sequence shown here is derived from an EMBL/GenBank/DDBJ whole genome shotgun (WGS) entry which is preliminary data.</text>
</comment>
<dbReference type="GO" id="GO:0046872">
    <property type="term" value="F:metal ion binding"/>
    <property type="evidence" value="ECO:0007669"/>
    <property type="project" value="UniProtKB-KW"/>
</dbReference>
<feature type="region of interest" description="Disordered" evidence="4">
    <location>
        <begin position="459"/>
        <end position="481"/>
    </location>
</feature>
<evidence type="ECO:0000256" key="3">
    <source>
        <dbReference type="PIRSR" id="PIRSR605502-1"/>
    </source>
</evidence>
<dbReference type="GO" id="GO:0016787">
    <property type="term" value="F:hydrolase activity"/>
    <property type="evidence" value="ECO:0007669"/>
    <property type="project" value="UniProtKB-KW"/>
</dbReference>
<feature type="binding site" evidence="3">
    <location>
        <position position="328"/>
    </location>
    <ligand>
        <name>Mg(2+)</name>
        <dbReference type="ChEBI" id="CHEBI:18420"/>
        <label>1</label>
    </ligand>
</feature>
<evidence type="ECO:0000313" key="5">
    <source>
        <dbReference type="EMBL" id="GIM74961.1"/>
    </source>
</evidence>
<comment type="similarity">
    <text evidence="1">Belongs to the ADP-ribosylglycohydrolase family.</text>
</comment>
<feature type="binding site" evidence="3">
    <location>
        <position position="75"/>
    </location>
    <ligand>
        <name>Mg(2+)</name>
        <dbReference type="ChEBI" id="CHEBI:18420"/>
        <label>1</label>
    </ligand>
</feature>
<dbReference type="RefSeq" id="WP_212992245.1">
    <property type="nucleotide sequence ID" value="NZ_BAABEA010000004.1"/>
</dbReference>
<dbReference type="InterPro" id="IPR036705">
    <property type="entry name" value="Ribosyl_crysJ1_sf"/>
</dbReference>
<dbReference type="EMBL" id="BOQL01000053">
    <property type="protein sequence ID" value="GIM74961.1"/>
    <property type="molecule type" value="Genomic_DNA"/>
</dbReference>
<gene>
    <name evidence="5" type="ORF">Aau02nite_63600</name>
</gene>
<dbReference type="AlphaFoldDB" id="A0A919SNT9"/>
<reference evidence="5" key="1">
    <citation type="submission" date="2021-03" db="EMBL/GenBank/DDBJ databases">
        <title>Whole genome shotgun sequence of Actinoplanes auranticolor NBRC 12245.</title>
        <authorList>
            <person name="Komaki H."/>
            <person name="Tamura T."/>
        </authorList>
    </citation>
    <scope>NUCLEOTIDE SEQUENCE</scope>
    <source>
        <strain evidence="5">NBRC 12245</strain>
    </source>
</reference>
<dbReference type="PANTHER" id="PTHR16222:SF24">
    <property type="entry name" value="ADP-RIBOSYLHYDROLASE ARH3"/>
    <property type="match status" value="1"/>
</dbReference>
<evidence type="ECO:0000313" key="6">
    <source>
        <dbReference type="Proteomes" id="UP000681340"/>
    </source>
</evidence>
<dbReference type="Gene3D" id="1.10.4080.10">
    <property type="entry name" value="ADP-ribosylation/Crystallin J1"/>
    <property type="match status" value="1"/>
</dbReference>
<keyword evidence="3" id="KW-0460">Magnesium</keyword>
<dbReference type="Pfam" id="PF03747">
    <property type="entry name" value="ADP_ribosyl_GH"/>
    <property type="match status" value="1"/>
</dbReference>
<organism evidence="5 6">
    <name type="scientific">Actinoplanes auranticolor</name>
    <dbReference type="NCBI Taxonomy" id="47988"/>
    <lineage>
        <taxon>Bacteria</taxon>
        <taxon>Bacillati</taxon>
        <taxon>Actinomycetota</taxon>
        <taxon>Actinomycetes</taxon>
        <taxon>Micromonosporales</taxon>
        <taxon>Micromonosporaceae</taxon>
        <taxon>Actinoplanes</taxon>
    </lineage>
</organism>
<dbReference type="Proteomes" id="UP000681340">
    <property type="component" value="Unassembled WGS sequence"/>
</dbReference>
<evidence type="ECO:0000256" key="4">
    <source>
        <dbReference type="SAM" id="MobiDB-lite"/>
    </source>
</evidence>
<feature type="binding site" evidence="3">
    <location>
        <position position="327"/>
    </location>
    <ligand>
        <name>Mg(2+)</name>
        <dbReference type="ChEBI" id="CHEBI:18420"/>
        <label>1</label>
    </ligand>
</feature>
<keyword evidence="6" id="KW-1185">Reference proteome</keyword>
<accession>A0A919SNT9</accession>
<dbReference type="InterPro" id="IPR050792">
    <property type="entry name" value="ADP-ribosylglycohydrolase"/>
</dbReference>
<feature type="binding site" evidence="3">
    <location>
        <position position="325"/>
    </location>
    <ligand>
        <name>Mg(2+)</name>
        <dbReference type="ChEBI" id="CHEBI:18420"/>
        <label>1</label>
    </ligand>
</feature>
<evidence type="ECO:0008006" key="7">
    <source>
        <dbReference type="Google" id="ProtNLM"/>
    </source>
</evidence>
<sequence length="595" mass="63875">MTGNNRLSAQVATGMFLGAAAGDALGWPQEARGGLVGGQKERDRAQPHMTFRRWIRHAGHYSSRYRDLVEPGEYSDDTQLLLATARSCLAGDRWWQRLTEVELPTWPLYQRGGGGAVLRAAAAWASGRPPWDSGNSARAKDALAKYRNAGANGIAMRIAPHVLWADTPHALVQRVVRDGIATHGHPRALVGALVYAFALRHAAQAQATHGFGDSIEAAAGGLIDVDQILPELPVGWATSSELDQFAGAWRDTNKETQQLLDIIADSVHQGAMSNPETTLERLGCTDPKVNGSGTVTATAAIYLASRFAARPQGGLLTAAFLRKADTDTLASMTAAILGGLHGIDWLGDLALTVQDAAYLTKIAQRSHARTVDFGHWPDRPSRQSREGLKLTLLSASTNEGSEKPHEFPDGRRFRIADLETLDDRILRARLQLSDGQTVLIDAPRPSNPPVLGRAVQQPARRHDDSGVHTVSNHGSAALANEDPAPEAAVVLAARSLTRSAAFYAQLTGRDIPVRSGTARVGPGLLLQQKPADTPIDTASVSVRITVGLLADVARRLGLDNERIPSSPEEVLEIKDPDGRTVRVSQRHAGVGRDMD</sequence>
<evidence type="ECO:0000256" key="2">
    <source>
        <dbReference type="ARBA" id="ARBA00022801"/>
    </source>
</evidence>
<comment type="cofactor">
    <cofactor evidence="3">
        <name>Mg(2+)</name>
        <dbReference type="ChEBI" id="CHEBI:18420"/>
    </cofactor>
    <text evidence="3">Binds 2 magnesium ions per subunit.</text>
</comment>
<dbReference type="PANTHER" id="PTHR16222">
    <property type="entry name" value="ADP-RIBOSYLGLYCOHYDROLASE"/>
    <property type="match status" value="1"/>
</dbReference>
<feature type="binding site" evidence="3">
    <location>
        <position position="76"/>
    </location>
    <ligand>
        <name>Mg(2+)</name>
        <dbReference type="ChEBI" id="CHEBI:18420"/>
        <label>1</label>
    </ligand>
</feature>
<dbReference type="SUPFAM" id="SSF101478">
    <property type="entry name" value="ADP-ribosylglycohydrolase"/>
    <property type="match status" value="1"/>
</dbReference>
<proteinExistence type="inferred from homology"/>
<evidence type="ECO:0000256" key="1">
    <source>
        <dbReference type="ARBA" id="ARBA00010702"/>
    </source>
</evidence>
<feature type="binding site" evidence="3">
    <location>
        <position position="77"/>
    </location>
    <ligand>
        <name>Mg(2+)</name>
        <dbReference type="ChEBI" id="CHEBI:18420"/>
        <label>1</label>
    </ligand>
</feature>